<dbReference type="PANTHER" id="PTHR46268:SF6">
    <property type="entry name" value="UNIVERSAL STRESS PROTEIN UP12"/>
    <property type="match status" value="1"/>
</dbReference>
<feature type="domain" description="UspA" evidence="2">
    <location>
        <begin position="17"/>
        <end position="84"/>
    </location>
</feature>
<dbReference type="PANTHER" id="PTHR46268">
    <property type="entry name" value="STRESS RESPONSE PROTEIN NHAX"/>
    <property type="match status" value="1"/>
</dbReference>
<evidence type="ECO:0000256" key="1">
    <source>
        <dbReference type="ARBA" id="ARBA00008791"/>
    </source>
</evidence>
<dbReference type="EMBL" id="CP000245">
    <property type="protein sequence ID" value="AEG91689.1"/>
    <property type="molecule type" value="Genomic_DNA"/>
</dbReference>
<dbReference type="eggNOG" id="COG0589">
    <property type="taxonomic scope" value="Bacteria"/>
</dbReference>
<evidence type="ECO:0000313" key="3">
    <source>
        <dbReference type="EMBL" id="AEG91689.1"/>
    </source>
</evidence>
<dbReference type="STRING" id="365046.Rta_06110"/>
<dbReference type="Gene3D" id="3.40.50.12370">
    <property type="match status" value="1"/>
</dbReference>
<accession>F5XWB9</accession>
<dbReference type="InterPro" id="IPR006016">
    <property type="entry name" value="UspA"/>
</dbReference>
<proteinExistence type="inferred from homology"/>
<feature type="domain" description="UspA" evidence="2">
    <location>
        <begin position="156"/>
        <end position="293"/>
    </location>
</feature>
<reference evidence="3 4" key="2">
    <citation type="journal article" date="2011" name="PLoS ONE">
        <title>The Cyst-Dividing Bacterium Ramlibacter tataouinensis TTB310 Genome Reveals a Well-Stocked Toolbox for Adaptation to a Desert Environment.</title>
        <authorList>
            <person name="De Luca G."/>
            <person name="Barakat M."/>
            <person name="Ortet P."/>
            <person name="Fochesato S."/>
            <person name="Jourlin-Castelli C."/>
            <person name="Ansaldi M."/>
            <person name="Py B."/>
            <person name="Fichant G."/>
            <person name="Coutinho P.M."/>
            <person name="Voulhoux R."/>
            <person name="Bastien O."/>
            <person name="Marechal E."/>
            <person name="Henrissat B."/>
            <person name="Quentin Y."/>
            <person name="Noirot P."/>
            <person name="Filloux A."/>
            <person name="Mejean V."/>
            <person name="Dubow M.S."/>
            <person name="Barras F."/>
            <person name="Barbe V."/>
            <person name="Weissenbach J."/>
            <person name="Mihalcescu I."/>
            <person name="Vermeglio A."/>
            <person name="Achouak W."/>
            <person name="Heulin T."/>
        </authorList>
    </citation>
    <scope>NUCLEOTIDE SEQUENCE [LARGE SCALE GENOMIC DNA]</scope>
    <source>
        <strain evidence="4">ATCC BAA-407 / DSM 14655 / LMG 21543 / TTB310</strain>
    </source>
</reference>
<name>F5XWB9_RAMTT</name>
<sequence length="310" mass="32460">MSALSCAGTAVGLASQDVLVITDLSPASNNAVWRGARIARERGASLRLLHVSAGAKHMAGARQALGSIGRQLHEHLGIELDAQALEGELLPAAISAARAAGLLVIGPRRANPLREWISGTQAERLIRLCRIPTLVVKRPATPGRNATPGPPEHGRYGRVLVSVDLRPEAVDLIAAAMSLSRDPQPQVFHAVVANANGRATAPEALVAHPGETAIQKAQAMLRDFIKSSGAQKLGAVSAVAFGHAARCVLARERATGAELVVIGKRQRGLLADFILGGVTQQVLASSRADVLVMPNRPAPTWQPMAPARPP</sequence>
<dbReference type="Proteomes" id="UP000008385">
    <property type="component" value="Chromosome"/>
</dbReference>
<evidence type="ECO:0000259" key="2">
    <source>
        <dbReference type="Pfam" id="PF00582"/>
    </source>
</evidence>
<dbReference type="CDD" id="cd00293">
    <property type="entry name" value="USP-like"/>
    <property type="match status" value="2"/>
</dbReference>
<evidence type="ECO:0000313" key="4">
    <source>
        <dbReference type="Proteomes" id="UP000008385"/>
    </source>
</evidence>
<keyword evidence="4" id="KW-1185">Reference proteome</keyword>
<organism evidence="3 4">
    <name type="scientific">Ramlibacter tataouinensis (strain ATCC BAA-407 / DSM 14655 / LMG 21543 / TTB310)</name>
    <dbReference type="NCBI Taxonomy" id="365046"/>
    <lineage>
        <taxon>Bacteria</taxon>
        <taxon>Pseudomonadati</taxon>
        <taxon>Pseudomonadota</taxon>
        <taxon>Betaproteobacteria</taxon>
        <taxon>Burkholderiales</taxon>
        <taxon>Comamonadaceae</taxon>
        <taxon>Ramlibacter</taxon>
    </lineage>
</organism>
<dbReference type="PRINTS" id="PR01438">
    <property type="entry name" value="UNVRSLSTRESS"/>
</dbReference>
<dbReference type="SUPFAM" id="SSF52402">
    <property type="entry name" value="Adenine nucleotide alpha hydrolases-like"/>
    <property type="match status" value="2"/>
</dbReference>
<dbReference type="Pfam" id="PF00582">
    <property type="entry name" value="Usp"/>
    <property type="match status" value="2"/>
</dbReference>
<dbReference type="AlphaFoldDB" id="F5XWB9"/>
<dbReference type="HOGENOM" id="CLU_896799_0_0_4"/>
<comment type="similarity">
    <text evidence="1">Belongs to the universal stress protein A family.</text>
</comment>
<dbReference type="KEGG" id="rta:Rta_06110"/>
<protein>
    <recommendedName>
        <fullName evidence="2">UspA domain-containing protein</fullName>
    </recommendedName>
</protein>
<dbReference type="InterPro" id="IPR006015">
    <property type="entry name" value="Universal_stress_UspA"/>
</dbReference>
<gene>
    <name evidence="3" type="ordered locus">Rta_06110</name>
</gene>
<reference evidence="4" key="1">
    <citation type="submission" date="2006-01" db="EMBL/GenBank/DDBJ databases">
        <title>Genome of the cyst-dividing bacterium Ramlibacter tataouinensis.</title>
        <authorList>
            <person name="Barakat M."/>
            <person name="Ortet P."/>
            <person name="De Luca G."/>
            <person name="Jourlin-Castelli C."/>
            <person name="Ansaldi M."/>
            <person name="Py B."/>
            <person name="Fichant G."/>
            <person name="Coutinho P."/>
            <person name="Voulhoux R."/>
            <person name="Bastien O."/>
            <person name="Roy S."/>
            <person name="Marechal E."/>
            <person name="Henrissat B."/>
            <person name="Quentin Y."/>
            <person name="Noirot P."/>
            <person name="Filloux A."/>
            <person name="Mejean V."/>
            <person name="DuBow M."/>
            <person name="Barras F."/>
            <person name="Heulin T."/>
        </authorList>
    </citation>
    <scope>NUCLEOTIDE SEQUENCE [LARGE SCALE GENOMIC DNA]</scope>
    <source>
        <strain evidence="4">ATCC BAA-407 / DSM 14655 / LMG 21543 / TTB310</strain>
    </source>
</reference>